<feature type="non-terminal residue" evidence="1">
    <location>
        <position position="1"/>
    </location>
</feature>
<sequence length="105" mass="11667">SQSPNAKLIETLLDYFGIAKYLTFKAISPGPKANLVEKISEQTEVDLGEILVMEDEWQEVGDIAALSTVVILIEDDEEGVTMHDIEKGLYVFSTEANTPLYEDDD</sequence>
<dbReference type="EMBL" id="GEDC01004677">
    <property type="protein sequence ID" value="JAS32621.1"/>
    <property type="molecule type" value="Transcribed_RNA"/>
</dbReference>
<dbReference type="InterPro" id="IPR010036">
    <property type="entry name" value="MDP_1_eu_arc"/>
</dbReference>
<proteinExistence type="predicted"/>
<protein>
    <submittedName>
        <fullName evidence="1">Uncharacterized protein</fullName>
    </submittedName>
</protein>
<dbReference type="AlphaFoldDB" id="A0A1B6E3Y2"/>
<organism evidence="1">
    <name type="scientific">Clastoptera arizonana</name>
    <name type="common">Arizona spittle bug</name>
    <dbReference type="NCBI Taxonomy" id="38151"/>
    <lineage>
        <taxon>Eukaryota</taxon>
        <taxon>Metazoa</taxon>
        <taxon>Ecdysozoa</taxon>
        <taxon>Arthropoda</taxon>
        <taxon>Hexapoda</taxon>
        <taxon>Insecta</taxon>
        <taxon>Pterygota</taxon>
        <taxon>Neoptera</taxon>
        <taxon>Paraneoptera</taxon>
        <taxon>Hemiptera</taxon>
        <taxon>Auchenorrhyncha</taxon>
        <taxon>Cercopoidea</taxon>
        <taxon>Clastopteridae</taxon>
        <taxon>Clastoptera</taxon>
    </lineage>
</organism>
<name>A0A1B6E3Y2_9HEMI</name>
<dbReference type="Gene3D" id="3.40.50.1000">
    <property type="entry name" value="HAD superfamily/HAD-like"/>
    <property type="match status" value="1"/>
</dbReference>
<evidence type="ECO:0000313" key="1">
    <source>
        <dbReference type="EMBL" id="JAS32621.1"/>
    </source>
</evidence>
<dbReference type="GO" id="GO:0016791">
    <property type="term" value="F:phosphatase activity"/>
    <property type="evidence" value="ECO:0007669"/>
    <property type="project" value="InterPro"/>
</dbReference>
<dbReference type="Pfam" id="PF12689">
    <property type="entry name" value="Acid_PPase"/>
    <property type="match status" value="1"/>
</dbReference>
<accession>A0A1B6E3Y2</accession>
<gene>
    <name evidence="1" type="ORF">g.45632</name>
</gene>
<dbReference type="InterPro" id="IPR023214">
    <property type="entry name" value="HAD_sf"/>
</dbReference>
<reference evidence="1" key="1">
    <citation type="submission" date="2015-12" db="EMBL/GenBank/DDBJ databases">
        <title>De novo transcriptome assembly of four potential Pierce s Disease insect vectors from Arizona vineyards.</title>
        <authorList>
            <person name="Tassone E.E."/>
        </authorList>
    </citation>
    <scope>NUCLEOTIDE SEQUENCE</scope>
</reference>